<dbReference type="NCBIfam" id="TIGR00638">
    <property type="entry name" value="Mop"/>
    <property type="match status" value="1"/>
</dbReference>
<dbReference type="Proteomes" id="UP000503251">
    <property type="component" value="Chromosome"/>
</dbReference>
<evidence type="ECO:0000259" key="5">
    <source>
        <dbReference type="PROSITE" id="PS51898"/>
    </source>
</evidence>
<gene>
    <name evidence="7" type="ORF">DQK91_11315</name>
    <name evidence="6" type="ORF">E8L03_11845</name>
</gene>
<dbReference type="GO" id="GO:0015074">
    <property type="term" value="P:DNA integration"/>
    <property type="evidence" value="ECO:0007669"/>
    <property type="project" value="InterPro"/>
</dbReference>
<evidence type="ECO:0000256" key="3">
    <source>
        <dbReference type="PROSITE-ProRule" id="PRU01213"/>
    </source>
</evidence>
<accession>A0A6P1ZGM8</accession>
<dbReference type="GO" id="GO:0003677">
    <property type="term" value="F:DNA binding"/>
    <property type="evidence" value="ECO:0007669"/>
    <property type="project" value="InterPro"/>
</dbReference>
<dbReference type="PROSITE" id="PS51898">
    <property type="entry name" value="TYR_RECOMBINASE"/>
    <property type="match status" value="1"/>
</dbReference>
<evidence type="ECO:0000313" key="8">
    <source>
        <dbReference type="Proteomes" id="UP000434052"/>
    </source>
</evidence>
<dbReference type="Proteomes" id="UP000434052">
    <property type="component" value="Unassembled WGS sequence"/>
</dbReference>
<keyword evidence="9" id="KW-1185">Reference proteome</keyword>
<reference evidence="6 9" key="2">
    <citation type="submission" date="2019-04" db="EMBL/GenBank/DDBJ databases">
        <title>Isolation and culture of sulfate reducing bacteria from the cold seep of the South China Sea.</title>
        <authorList>
            <person name="Sun C."/>
            <person name="Liu R."/>
        </authorList>
    </citation>
    <scope>NUCLEOTIDE SEQUENCE [LARGE SCALE GENOMIC DNA]</scope>
    <source>
        <strain evidence="6 9">CS1</strain>
    </source>
</reference>
<protein>
    <submittedName>
        <fullName evidence="7">Molybdenum-pterin-binding protein</fullName>
    </submittedName>
</protein>
<dbReference type="SUPFAM" id="SSF50331">
    <property type="entry name" value="MOP-like"/>
    <property type="match status" value="2"/>
</dbReference>
<evidence type="ECO:0000313" key="7">
    <source>
        <dbReference type="EMBL" id="TVM33795.1"/>
    </source>
</evidence>
<dbReference type="InterPro" id="IPR008995">
    <property type="entry name" value="Mo/tungstate-bd_C_term_dom"/>
</dbReference>
<dbReference type="InterPro" id="IPR002104">
    <property type="entry name" value="Integrase_catalytic"/>
</dbReference>
<dbReference type="Gene3D" id="1.10.443.10">
    <property type="entry name" value="Intergrase catalytic core"/>
    <property type="match status" value="1"/>
</dbReference>
<dbReference type="InterPro" id="IPR004606">
    <property type="entry name" value="Mop_domain"/>
</dbReference>
<feature type="domain" description="Mop" evidence="4">
    <location>
        <begin position="322"/>
        <end position="387"/>
    </location>
</feature>
<dbReference type="Pfam" id="PF00589">
    <property type="entry name" value="Phage_integrase"/>
    <property type="match status" value="1"/>
</dbReference>
<organism evidence="7 8">
    <name type="scientific">Oceanidesulfovibrio marinus</name>
    <dbReference type="NCBI Taxonomy" id="370038"/>
    <lineage>
        <taxon>Bacteria</taxon>
        <taxon>Pseudomonadati</taxon>
        <taxon>Thermodesulfobacteriota</taxon>
        <taxon>Desulfovibrionia</taxon>
        <taxon>Desulfovibrionales</taxon>
        <taxon>Desulfovibrionaceae</taxon>
        <taxon>Oceanidesulfovibrio</taxon>
    </lineage>
</organism>
<evidence type="ECO:0000256" key="2">
    <source>
        <dbReference type="ARBA" id="ARBA00023172"/>
    </source>
</evidence>
<dbReference type="GO" id="GO:0015689">
    <property type="term" value="P:molybdate ion transport"/>
    <property type="evidence" value="ECO:0007669"/>
    <property type="project" value="InterPro"/>
</dbReference>
<dbReference type="GO" id="GO:0006310">
    <property type="term" value="P:DNA recombination"/>
    <property type="evidence" value="ECO:0007669"/>
    <property type="project" value="UniProtKB-KW"/>
</dbReference>
<proteinExistence type="predicted"/>
<evidence type="ECO:0000313" key="6">
    <source>
        <dbReference type="EMBL" id="QJT09584.1"/>
    </source>
</evidence>
<dbReference type="InterPro" id="IPR005116">
    <property type="entry name" value="Transp-assoc_OB_typ1"/>
</dbReference>
<dbReference type="EMBL" id="CP039543">
    <property type="protein sequence ID" value="QJT09584.1"/>
    <property type="molecule type" value="Genomic_DNA"/>
</dbReference>
<sequence>MQAQMQTLDTLSHTELIELRNRINNALSEYGDSIQRDPPLERQACRLFTVAEGVPWLDRHQMEKLTQAFEAWVEASRDSRARRSRERVFIVYLLLRYTGAKPGEILALDEREHFDFLHNTVTIAEDGKTREVPLPVEVIGRIREYCAKYGLSGEHEHTSGEKLFELDQGFLRRKFHDQEKRSGLPKELLSPRVLRNSRAIELLQGGMPMRAVQALLGHGKADITASYVKLADDDLRNIIHHHCIKEFGMGTSARNTFHGDVIKVAANEVMCEVTLKTDSGYEVVAIITNPSREKLGLVEGSRATALVKASWVILEKSEAPSPTSARNAFPGTITGVKSDDVVAEVTGTLDDGTPVCALVTAGSFDKLGIGQGDKFVFMFKAMSVIVS</sequence>
<dbReference type="AlphaFoldDB" id="A0A6P1ZGM8"/>
<evidence type="ECO:0000256" key="1">
    <source>
        <dbReference type="ARBA" id="ARBA00022505"/>
    </source>
</evidence>
<keyword evidence="2" id="KW-0233">DNA recombination</keyword>
<dbReference type="SUPFAM" id="SSF56349">
    <property type="entry name" value="DNA breaking-rejoining enzymes"/>
    <property type="match status" value="1"/>
</dbReference>
<dbReference type="CDD" id="cd00397">
    <property type="entry name" value="DNA_BRE_C"/>
    <property type="match status" value="1"/>
</dbReference>
<feature type="domain" description="Mop" evidence="4">
    <location>
        <begin position="250"/>
        <end position="316"/>
    </location>
</feature>
<feature type="domain" description="Tyr recombinase" evidence="5">
    <location>
        <begin position="52"/>
        <end position="240"/>
    </location>
</feature>
<dbReference type="PROSITE" id="PS51866">
    <property type="entry name" value="MOP"/>
    <property type="match status" value="2"/>
</dbReference>
<dbReference type="EMBL" id="QMIF01000006">
    <property type="protein sequence ID" value="TVM33795.1"/>
    <property type="molecule type" value="Genomic_DNA"/>
</dbReference>
<keyword evidence="1 3" id="KW-0500">Molybdenum</keyword>
<dbReference type="Pfam" id="PF03459">
    <property type="entry name" value="TOBE"/>
    <property type="match status" value="2"/>
</dbReference>
<dbReference type="PANTHER" id="PTHR30432:SF1">
    <property type="entry name" value="DNA-BINDING TRANSCRIPTIONAL DUAL REGULATOR MODE"/>
    <property type="match status" value="1"/>
</dbReference>
<dbReference type="RefSeq" id="WP_144305461.1">
    <property type="nucleotide sequence ID" value="NZ_CP039543.1"/>
</dbReference>
<dbReference type="InterPro" id="IPR013762">
    <property type="entry name" value="Integrase-like_cat_sf"/>
</dbReference>
<dbReference type="InterPro" id="IPR051815">
    <property type="entry name" value="Molybdate_resp_trans_reg"/>
</dbReference>
<dbReference type="InterPro" id="IPR011010">
    <property type="entry name" value="DNA_brk_join_enz"/>
</dbReference>
<dbReference type="OrthoDB" id="9814406at2"/>
<dbReference type="Gene3D" id="2.40.50.100">
    <property type="match status" value="2"/>
</dbReference>
<dbReference type="PANTHER" id="PTHR30432">
    <property type="entry name" value="TRANSCRIPTIONAL REGULATOR MODE"/>
    <property type="match status" value="1"/>
</dbReference>
<evidence type="ECO:0000313" key="9">
    <source>
        <dbReference type="Proteomes" id="UP000503251"/>
    </source>
</evidence>
<evidence type="ECO:0000259" key="4">
    <source>
        <dbReference type="PROSITE" id="PS51866"/>
    </source>
</evidence>
<name>A0A6P1ZGM8_9BACT</name>
<reference evidence="7 8" key="1">
    <citation type="submission" date="2018-06" db="EMBL/GenBank/DDBJ databases">
        <title>Complete genome of Desulfovibrio marinus P48SEP.</title>
        <authorList>
            <person name="Crispim J.S."/>
            <person name="Vidigal P.M.P."/>
            <person name="Silva L.C.F."/>
            <person name="Araujo L.C."/>
            <person name="Laguardia C.N."/>
            <person name="Dias R.S."/>
            <person name="Sousa M.P."/>
            <person name="Paula S.O."/>
            <person name="Silva C."/>
        </authorList>
    </citation>
    <scope>NUCLEOTIDE SEQUENCE [LARGE SCALE GENOMIC DNA]</scope>
    <source>
        <strain evidence="7 8">P48SEP</strain>
    </source>
</reference>